<dbReference type="Pfam" id="PF00990">
    <property type="entry name" value="GGDEF"/>
    <property type="match status" value="1"/>
</dbReference>
<keyword evidence="2" id="KW-0548">Nucleotidyltransferase</keyword>
<feature type="domain" description="GGDEF" evidence="1">
    <location>
        <begin position="1"/>
        <end position="56"/>
    </location>
</feature>
<reference evidence="2 3" key="1">
    <citation type="submission" date="2024-01" db="EMBL/GenBank/DDBJ databases">
        <title>Characterization of Pseudomonas viridiflava in Georgia, USA.</title>
        <authorList>
            <person name="Zhao M."/>
            <person name="Dutta B."/>
        </authorList>
    </citation>
    <scope>NUCLEOTIDE SEQUENCE [LARGE SCALE GENOMIC DNA]</scope>
    <source>
        <strain evidence="2 3">21GA0539</strain>
    </source>
</reference>
<dbReference type="EC" id="2.7.7.65" evidence="2"/>
<comment type="caution">
    <text evidence="2">The sequence shown here is derived from an EMBL/GenBank/DDBJ whole genome shotgun (WGS) entry which is preliminary data.</text>
</comment>
<evidence type="ECO:0000259" key="1">
    <source>
        <dbReference type="PROSITE" id="PS50887"/>
    </source>
</evidence>
<proteinExistence type="predicted"/>
<name>A0ABU7N2M7_PSEVI</name>
<organism evidence="2 3">
    <name type="scientific">Pseudomonas viridiflava</name>
    <name type="common">Phytomonas viridiflava</name>
    <dbReference type="NCBI Taxonomy" id="33069"/>
    <lineage>
        <taxon>Bacteria</taxon>
        <taxon>Pseudomonadati</taxon>
        <taxon>Pseudomonadota</taxon>
        <taxon>Gammaproteobacteria</taxon>
        <taxon>Pseudomonadales</taxon>
        <taxon>Pseudomonadaceae</taxon>
        <taxon>Pseudomonas</taxon>
    </lineage>
</organism>
<dbReference type="InterPro" id="IPR000160">
    <property type="entry name" value="GGDEF_dom"/>
</dbReference>
<evidence type="ECO:0000313" key="3">
    <source>
        <dbReference type="Proteomes" id="UP001343600"/>
    </source>
</evidence>
<accession>A0ABU7N2M7</accession>
<dbReference type="SUPFAM" id="SSF55073">
    <property type="entry name" value="Nucleotide cyclase"/>
    <property type="match status" value="1"/>
</dbReference>
<evidence type="ECO:0000313" key="2">
    <source>
        <dbReference type="EMBL" id="MEE4039168.1"/>
    </source>
</evidence>
<dbReference type="Proteomes" id="UP001343600">
    <property type="component" value="Unassembled WGS sequence"/>
</dbReference>
<dbReference type="Gene3D" id="3.30.70.270">
    <property type="match status" value="1"/>
</dbReference>
<protein>
    <submittedName>
        <fullName evidence="2">Diguanylate cyclase</fullName>
        <ecNumber evidence="2">2.7.7.65</ecNumber>
    </submittedName>
</protein>
<dbReference type="EMBL" id="JAZEIP010000003">
    <property type="protein sequence ID" value="MEE4039168.1"/>
    <property type="molecule type" value="Genomic_DNA"/>
</dbReference>
<keyword evidence="2" id="KW-0808">Transferase</keyword>
<dbReference type="PROSITE" id="PS50887">
    <property type="entry name" value="GGDEF"/>
    <property type="match status" value="1"/>
</dbReference>
<dbReference type="GO" id="GO:0052621">
    <property type="term" value="F:diguanylate cyclase activity"/>
    <property type="evidence" value="ECO:0007669"/>
    <property type="project" value="UniProtKB-EC"/>
</dbReference>
<dbReference type="InterPro" id="IPR043128">
    <property type="entry name" value="Rev_trsase/Diguanyl_cyclase"/>
</dbReference>
<dbReference type="InterPro" id="IPR029787">
    <property type="entry name" value="Nucleotide_cyclase"/>
</dbReference>
<keyword evidence="3" id="KW-1185">Reference proteome</keyword>
<gene>
    <name evidence="2" type="ORF">V2I87_03580</name>
</gene>
<sequence length="63" mass="6745">MEHVRSSTRKIVTISIGVATAIPKIGDSADELLKAADKELYNSKNTGRDRLSSIMLDLNATAG</sequence>